<organism evidence="4 5">
    <name type="scientific">Anopheles farauti</name>
    <dbReference type="NCBI Taxonomy" id="69004"/>
    <lineage>
        <taxon>Eukaryota</taxon>
        <taxon>Metazoa</taxon>
        <taxon>Ecdysozoa</taxon>
        <taxon>Arthropoda</taxon>
        <taxon>Hexapoda</taxon>
        <taxon>Insecta</taxon>
        <taxon>Pterygota</taxon>
        <taxon>Neoptera</taxon>
        <taxon>Endopterygota</taxon>
        <taxon>Diptera</taxon>
        <taxon>Nematocera</taxon>
        <taxon>Culicoidea</taxon>
        <taxon>Culicidae</taxon>
        <taxon>Anophelinae</taxon>
        <taxon>Anopheles</taxon>
    </lineage>
</organism>
<reference evidence="5" key="1">
    <citation type="submission" date="2014-01" db="EMBL/GenBank/DDBJ databases">
        <title>The Genome Sequence of Anopheles farauti FAR1 (V2).</title>
        <authorList>
            <consortium name="The Broad Institute Genomics Platform"/>
            <person name="Neafsey D.E."/>
            <person name="Besansky N."/>
            <person name="Howell P."/>
            <person name="Walton C."/>
            <person name="Young S.K."/>
            <person name="Zeng Q."/>
            <person name="Gargeya S."/>
            <person name="Fitzgerald M."/>
            <person name="Haas B."/>
            <person name="Abouelleil A."/>
            <person name="Allen A.W."/>
            <person name="Alvarado L."/>
            <person name="Arachchi H.M."/>
            <person name="Berlin A.M."/>
            <person name="Chapman S.B."/>
            <person name="Gainer-Dewar J."/>
            <person name="Goldberg J."/>
            <person name="Griggs A."/>
            <person name="Gujja S."/>
            <person name="Hansen M."/>
            <person name="Howarth C."/>
            <person name="Imamovic A."/>
            <person name="Ireland A."/>
            <person name="Larimer J."/>
            <person name="McCowan C."/>
            <person name="Murphy C."/>
            <person name="Pearson M."/>
            <person name="Poon T.W."/>
            <person name="Priest M."/>
            <person name="Roberts A."/>
            <person name="Saif S."/>
            <person name="Shea T."/>
            <person name="Sisk P."/>
            <person name="Sykes S."/>
            <person name="Wortman J."/>
            <person name="Nusbaum C."/>
            <person name="Birren B."/>
        </authorList>
    </citation>
    <scope>NUCLEOTIDE SEQUENCE [LARGE SCALE GENOMIC DNA]</scope>
    <source>
        <strain evidence="5">FAR1</strain>
    </source>
</reference>
<dbReference type="InterPro" id="IPR022136">
    <property type="entry name" value="DUF3668"/>
</dbReference>
<keyword evidence="1" id="KW-0175">Coiled coil</keyword>
<feature type="compositionally biased region" description="Low complexity" evidence="2">
    <location>
        <begin position="745"/>
        <end position="756"/>
    </location>
</feature>
<dbReference type="GO" id="GO:0005813">
    <property type="term" value="C:centrosome"/>
    <property type="evidence" value="ECO:0007669"/>
    <property type="project" value="TreeGrafter"/>
</dbReference>
<protein>
    <recommendedName>
        <fullName evidence="3">DUF3668 domain-containing protein</fullName>
    </recommendedName>
</protein>
<dbReference type="Gene3D" id="2.60.40.150">
    <property type="entry name" value="C2 domain"/>
    <property type="match status" value="1"/>
</dbReference>
<keyword evidence="5" id="KW-1185">Reference proteome</keyword>
<evidence type="ECO:0000256" key="1">
    <source>
        <dbReference type="SAM" id="Coils"/>
    </source>
</evidence>
<accession>A0A182QIT6</accession>
<dbReference type="AlphaFoldDB" id="A0A182QIT6"/>
<sequence>MQRTETPNVLGDQQEVIIYLKIFAGVHFNQDKQGHKIGLVASLNQQQLNAVSRRPVTPGSGSAVFDSRFVWTCHRLSLKDMKTKNVPIKLDCCEIQPAGGRSHIGSVVIQLRSIPVVSLARTKFIKPRWYRLIGVESKRWRQTRPELQILAMVTSTDYLNQGSDRENSSPMPELSVDEYENRNAQCTTIYTEPKANQLPSNVKLVPGRGLLQIGTDESDVDLFLFEIILKCGQHLDQLQPGADTFRLRYELYGEKYFSLAERKAPGSAVFLVKEKISIHLRSSLKSLDDYFTNCFTIALEVLPNDDDAMAHSIGSAMINFHEFVNVTDLEEFKEKYAAKNNTLETVRSIAIHDASAAEQQRHTRDKVDKVEEQTIVPLLVALQHPKADTPFTRANLELLPDVAVHADRIEFGDLTMELLFSSLPDRVVETIGAEPSKLTLNGPHGSYALARLDNESLLVGTRENQPSGVVVMVNETGENVAIASISCTLTEVGLNYNSQLLGTKDHSCYCQMRPAPASAFNETIVYQLVEEQKTWMREQREQFIAQLKEKEHSHLQTLAQNWKQRHAEAEKRLAERLAHADALTVSLEEAQRKLVTQPPHETERIKQLEKQFHSQLVDIRAKAVRLSRDAEAQIETTRRQCHELQQQLAELATDQKHLLDTNRKLRLKLDEEGTERTQQVTELKQQLEDATNSKLYYKEEWAKQMRKVHQLEKELSLARTPYFQPPTIGRKSSRKKDSGDGSGGSQVSVVHSQGGISRQGGGGDCCKTYDCQNRPNCYD</sequence>
<dbReference type="PANTHER" id="PTHR21574:SF0">
    <property type="entry name" value="CENTROSOMAL PROTEIN OF 120 KDA"/>
    <property type="match status" value="1"/>
</dbReference>
<dbReference type="STRING" id="69004.A0A182QIT6"/>
<feature type="coiled-coil region" evidence="1">
    <location>
        <begin position="627"/>
        <end position="654"/>
    </location>
</feature>
<dbReference type="InterPro" id="IPR035892">
    <property type="entry name" value="C2_domain_sf"/>
</dbReference>
<dbReference type="Pfam" id="PF12416">
    <property type="entry name" value="DUF3668"/>
    <property type="match status" value="1"/>
</dbReference>
<evidence type="ECO:0000259" key="3">
    <source>
        <dbReference type="Pfam" id="PF12416"/>
    </source>
</evidence>
<dbReference type="GO" id="GO:1903724">
    <property type="term" value="P:positive regulation of centriole elongation"/>
    <property type="evidence" value="ECO:0007669"/>
    <property type="project" value="TreeGrafter"/>
</dbReference>
<feature type="domain" description="DUF3668" evidence="3">
    <location>
        <begin position="202"/>
        <end position="340"/>
    </location>
</feature>
<evidence type="ECO:0000313" key="5">
    <source>
        <dbReference type="Proteomes" id="UP000075886"/>
    </source>
</evidence>
<evidence type="ECO:0000256" key="2">
    <source>
        <dbReference type="SAM" id="MobiDB-lite"/>
    </source>
</evidence>
<feature type="region of interest" description="Disordered" evidence="2">
    <location>
        <begin position="722"/>
        <end position="765"/>
    </location>
</feature>
<evidence type="ECO:0000313" key="4">
    <source>
        <dbReference type="EnsemblMetazoa" id="AFAF011057-PA"/>
    </source>
</evidence>
<reference evidence="4" key="2">
    <citation type="submission" date="2020-05" db="UniProtKB">
        <authorList>
            <consortium name="EnsemblMetazoa"/>
        </authorList>
    </citation>
    <scope>IDENTIFICATION</scope>
    <source>
        <strain evidence="4">FAR1</strain>
    </source>
</reference>
<dbReference type="InterPro" id="IPR039893">
    <property type="entry name" value="CEP120-like"/>
</dbReference>
<name>A0A182QIT6_9DIPT</name>
<proteinExistence type="predicted"/>
<dbReference type="Proteomes" id="UP000075886">
    <property type="component" value="Unassembled WGS sequence"/>
</dbReference>
<dbReference type="EMBL" id="AXCN02000286">
    <property type="status" value="NOT_ANNOTATED_CDS"/>
    <property type="molecule type" value="Genomic_DNA"/>
</dbReference>
<dbReference type="VEuPathDB" id="VectorBase:AFAF011057"/>
<dbReference type="EnsemblMetazoa" id="AFAF011057-RA">
    <property type="protein sequence ID" value="AFAF011057-PA"/>
    <property type="gene ID" value="AFAF011057"/>
</dbReference>
<dbReference type="PANTHER" id="PTHR21574">
    <property type="entry name" value="CENTROSOMAL PROTEIN OF 120 KDA"/>
    <property type="match status" value="1"/>
</dbReference>